<sequence length="286" mass="31887">MSDIHDKKIKELEIKANEIRQSIIEMLTEAGSGHTAGPLGMADIFTALYFHILKHNPKNPDWDDRDRLILSNGHIAPVQYAAMAHSGYFPLEELKTLRKFGTRLQGHPERGRLAGIENVSGPLGSGLSQAAGIAYGAKMDGKKFRIYCLMSDGEQDAGNIWEGAMFIGKNKLSNLTAIIDRNNIQINGMTEDVMPLEPLRAKYEAFNWHVIDIDGHNMEEITDAIDKAKAIYEKPTLIIAHTIPGKGIKDIEFNYIWHGKSPTAEEAEKFLKELRALGGKIKSEHE</sequence>
<dbReference type="AlphaFoldDB" id="A0A2M6WUW2"/>
<keyword evidence="3" id="KW-0786">Thiamine pyrophosphate</keyword>
<comment type="similarity">
    <text evidence="2">Belongs to the transketolase family.</text>
</comment>
<dbReference type="CDD" id="cd02012">
    <property type="entry name" value="TPP_TK"/>
    <property type="match status" value="1"/>
</dbReference>
<evidence type="ECO:0000256" key="2">
    <source>
        <dbReference type="ARBA" id="ARBA00007131"/>
    </source>
</evidence>
<reference evidence="6" key="1">
    <citation type="submission" date="2017-09" db="EMBL/GenBank/DDBJ databases">
        <title>Depth-based differentiation of microbial function through sediment-hosted aquifers and enrichment of novel symbionts in the deep terrestrial subsurface.</title>
        <authorList>
            <person name="Probst A.J."/>
            <person name="Ladd B."/>
            <person name="Jarett J.K."/>
            <person name="Geller-Mcgrath D.E."/>
            <person name="Sieber C.M.K."/>
            <person name="Emerson J.B."/>
            <person name="Anantharaman K."/>
            <person name="Thomas B.C."/>
            <person name="Malmstrom R."/>
            <person name="Stieglmeier M."/>
            <person name="Klingl A."/>
            <person name="Woyke T."/>
            <person name="Ryan C.M."/>
            <person name="Banfield J.F."/>
        </authorList>
    </citation>
    <scope>NUCLEOTIDE SEQUENCE [LARGE SCALE GENOMIC DNA]</scope>
</reference>
<dbReference type="EMBL" id="PFAA01000043">
    <property type="protein sequence ID" value="PIT96593.1"/>
    <property type="molecule type" value="Genomic_DNA"/>
</dbReference>
<dbReference type="SUPFAM" id="SSF52518">
    <property type="entry name" value="Thiamin diphosphate-binding fold (THDP-binding)"/>
    <property type="match status" value="1"/>
</dbReference>
<evidence type="ECO:0000256" key="3">
    <source>
        <dbReference type="ARBA" id="ARBA00023052"/>
    </source>
</evidence>
<organism evidence="5 6">
    <name type="scientific">Candidatus Campbellbacteria bacterium CG10_big_fil_rev_8_21_14_0_10_35_52</name>
    <dbReference type="NCBI Taxonomy" id="1974527"/>
    <lineage>
        <taxon>Bacteria</taxon>
        <taxon>Candidatus Campbelliibacteriota</taxon>
    </lineage>
</organism>
<dbReference type="Proteomes" id="UP000230481">
    <property type="component" value="Unassembled WGS sequence"/>
</dbReference>
<dbReference type="InterPro" id="IPR029061">
    <property type="entry name" value="THDP-binding"/>
</dbReference>
<evidence type="ECO:0000313" key="5">
    <source>
        <dbReference type="EMBL" id="PIT96593.1"/>
    </source>
</evidence>
<proteinExistence type="inferred from homology"/>
<dbReference type="PANTHER" id="PTHR47514:SF1">
    <property type="entry name" value="TRANSKETOLASE N-TERMINAL SECTION-RELATED"/>
    <property type="match status" value="1"/>
</dbReference>
<evidence type="ECO:0000256" key="1">
    <source>
        <dbReference type="ARBA" id="ARBA00001964"/>
    </source>
</evidence>
<dbReference type="Pfam" id="PF00456">
    <property type="entry name" value="Transketolase_N"/>
    <property type="match status" value="1"/>
</dbReference>
<dbReference type="Gene3D" id="3.40.50.970">
    <property type="match status" value="1"/>
</dbReference>
<feature type="domain" description="Transketolase N-terminal" evidence="4">
    <location>
        <begin position="16"/>
        <end position="269"/>
    </location>
</feature>
<protein>
    <submittedName>
        <fullName evidence="5">Transketolase</fullName>
    </submittedName>
</protein>
<dbReference type="InterPro" id="IPR005474">
    <property type="entry name" value="Transketolase_N"/>
</dbReference>
<name>A0A2M6WUW2_9BACT</name>
<comment type="cofactor">
    <cofactor evidence="1">
        <name>thiamine diphosphate</name>
        <dbReference type="ChEBI" id="CHEBI:58937"/>
    </cofactor>
</comment>
<evidence type="ECO:0000259" key="4">
    <source>
        <dbReference type="Pfam" id="PF00456"/>
    </source>
</evidence>
<evidence type="ECO:0000313" key="6">
    <source>
        <dbReference type="Proteomes" id="UP000230481"/>
    </source>
</evidence>
<accession>A0A2M6WUW2</accession>
<gene>
    <name evidence="5" type="ORF">COT82_02370</name>
</gene>
<comment type="caution">
    <text evidence="5">The sequence shown here is derived from an EMBL/GenBank/DDBJ whole genome shotgun (WGS) entry which is preliminary data.</text>
</comment>
<dbReference type="PANTHER" id="PTHR47514">
    <property type="entry name" value="TRANSKETOLASE N-TERMINAL SECTION-RELATED"/>
    <property type="match status" value="1"/>
</dbReference>